<keyword evidence="2" id="KW-0732">Signal</keyword>
<organism evidence="3 4">
    <name type="scientific">Pandoraea capi</name>
    <dbReference type="NCBI Taxonomy" id="2508286"/>
    <lineage>
        <taxon>Bacteria</taxon>
        <taxon>Pseudomonadati</taxon>
        <taxon>Pseudomonadota</taxon>
        <taxon>Betaproteobacteria</taxon>
        <taxon>Burkholderiales</taxon>
        <taxon>Burkholderiaceae</taxon>
        <taxon>Pandoraea</taxon>
    </lineage>
</organism>
<dbReference type="Pfam" id="PF02321">
    <property type="entry name" value="OEP"/>
    <property type="match status" value="2"/>
</dbReference>
<evidence type="ECO:0000256" key="2">
    <source>
        <dbReference type="SAM" id="SignalP"/>
    </source>
</evidence>
<reference evidence="3 4" key="1">
    <citation type="submission" date="2019-08" db="EMBL/GenBank/DDBJ databases">
        <authorList>
            <person name="Peeters C."/>
        </authorList>
    </citation>
    <scope>NUCLEOTIDE SEQUENCE [LARGE SCALE GENOMIC DNA]</scope>
    <source>
        <strain evidence="3 4">LMG 20602</strain>
    </source>
</reference>
<name>A0ABY6VMU4_9BURK</name>
<evidence type="ECO:0000313" key="4">
    <source>
        <dbReference type="Proteomes" id="UP000366065"/>
    </source>
</evidence>
<dbReference type="SUPFAM" id="SSF56954">
    <property type="entry name" value="Outer membrane efflux proteins (OEP)"/>
    <property type="match status" value="1"/>
</dbReference>
<protein>
    <submittedName>
        <fullName evidence="3">Cobalt-zinc-cadmium resistance protein CzcC</fullName>
    </submittedName>
</protein>
<dbReference type="EMBL" id="CABPRV010000001">
    <property type="protein sequence ID" value="VVD66051.1"/>
    <property type="molecule type" value="Genomic_DNA"/>
</dbReference>
<comment type="caution">
    <text evidence="3">The sequence shown here is derived from an EMBL/GenBank/DDBJ whole genome shotgun (WGS) entry which is preliminary data.</text>
</comment>
<dbReference type="Gene3D" id="1.20.1600.10">
    <property type="entry name" value="Outer membrane efflux proteins (OEP)"/>
    <property type="match status" value="1"/>
</dbReference>
<keyword evidence="4" id="KW-1185">Reference proteome</keyword>
<accession>A0ABY6VMU4</accession>
<proteinExistence type="inferred from homology"/>
<evidence type="ECO:0000313" key="3">
    <source>
        <dbReference type="EMBL" id="VVD66051.1"/>
    </source>
</evidence>
<feature type="signal peptide" evidence="2">
    <location>
        <begin position="1"/>
        <end position="22"/>
    </location>
</feature>
<dbReference type="RefSeq" id="WP_150719708.1">
    <property type="nucleotide sequence ID" value="NZ_CABPRV010000001.1"/>
</dbReference>
<sequence>MKNLIVTTCLAMSAAVMGNSYAQSQPASASATVTASGQTTGLTLAQAMQLALDNHPTLRIARREIDAQTGALMQAGARPNPELSVLQEDFRNASRTTTFQLTQSIELAGKRHYRVEAGEAAQRVASLDAQTAETTVRSEVVTRYFETLSATALVALATETQDIAQDTYAATRRRVQAGKISPVDEGRAQIALNNAQIEVASARASLSRARGRLSQALGVSDTTLPQQLAGDLDALPQLPVWSSLVSALPTTPAMRSASEEINRRDAMARLERAQRVPDVSVSLGLKRVTDSGRTDNQAVVGLSIPLPIFDTRGGAAMEAAQRADMARDAYDGVRQQQQALLQASYAEFSAVREATLSLRDNILPQAERAYDATRRGFLLGKFGFLDVLDAQRTLSQARSQYMTSIANTYAAYATASLAVGGTVDGVALLSPEYLSSALSTSPNPPTSAK</sequence>
<dbReference type="Proteomes" id="UP000366065">
    <property type="component" value="Unassembled WGS sequence"/>
</dbReference>
<feature type="chain" id="PRO_5046093998" evidence="2">
    <location>
        <begin position="23"/>
        <end position="449"/>
    </location>
</feature>
<evidence type="ECO:0000256" key="1">
    <source>
        <dbReference type="ARBA" id="ARBA00007613"/>
    </source>
</evidence>
<dbReference type="PANTHER" id="PTHR30203:SF24">
    <property type="entry name" value="BLR4935 PROTEIN"/>
    <property type="match status" value="1"/>
</dbReference>
<comment type="similarity">
    <text evidence="1">Belongs to the outer membrane factor (OMF) (TC 1.B.17) family.</text>
</comment>
<gene>
    <name evidence="3" type="primary">czcC_1</name>
    <name evidence="3" type="ORF">PCA20602_00360</name>
</gene>
<dbReference type="InterPro" id="IPR003423">
    <property type="entry name" value="OMP_efflux"/>
</dbReference>
<dbReference type="PANTHER" id="PTHR30203">
    <property type="entry name" value="OUTER MEMBRANE CATION EFFLUX PROTEIN"/>
    <property type="match status" value="1"/>
</dbReference>
<dbReference type="InterPro" id="IPR010131">
    <property type="entry name" value="MdtP/NodT-like"/>
</dbReference>